<dbReference type="Proteomes" id="UP000249782">
    <property type="component" value="Unassembled WGS sequence"/>
</dbReference>
<keyword evidence="3" id="KW-1185">Reference proteome</keyword>
<dbReference type="EMBL" id="QLOE01000008">
    <property type="protein sequence ID" value="RAO78771.1"/>
    <property type="molecule type" value="Genomic_DNA"/>
</dbReference>
<proteinExistence type="predicted"/>
<gene>
    <name evidence="2" type="ORF">DPC56_06600</name>
</gene>
<dbReference type="RefSeq" id="WP_112094288.1">
    <property type="nucleotide sequence ID" value="NZ_QLOE01000008.1"/>
</dbReference>
<evidence type="ECO:0000256" key="1">
    <source>
        <dbReference type="SAM" id="Phobius"/>
    </source>
</evidence>
<organism evidence="2 3">
    <name type="scientific">Methanothermobacter tenebrarum</name>
    <dbReference type="NCBI Taxonomy" id="680118"/>
    <lineage>
        <taxon>Archaea</taxon>
        <taxon>Methanobacteriati</taxon>
        <taxon>Methanobacteriota</taxon>
        <taxon>Methanomada group</taxon>
        <taxon>Methanobacteria</taxon>
        <taxon>Methanobacteriales</taxon>
        <taxon>Methanobacteriaceae</taxon>
        <taxon>Methanothermobacter</taxon>
    </lineage>
</organism>
<feature type="transmembrane region" description="Helical" evidence="1">
    <location>
        <begin position="129"/>
        <end position="148"/>
    </location>
</feature>
<comment type="caution">
    <text evidence="2">The sequence shown here is derived from an EMBL/GenBank/DDBJ whole genome shotgun (WGS) entry which is preliminary data.</text>
</comment>
<evidence type="ECO:0000313" key="2">
    <source>
        <dbReference type="EMBL" id="RAO78771.1"/>
    </source>
</evidence>
<keyword evidence="1" id="KW-1133">Transmembrane helix</keyword>
<name>A0A328PC85_9EURY</name>
<sequence>MKAEKSHSKGYLICSECGGYYKLEEGESPSDFVSCQCGGSLQYYDSLEKAYREKPHEINETTERVNSEKFEIIKESKIIEEPHGEIIGAGITSNRETLENLLKNDLDDAQDLIYTIQNKRKEIKTHKNTNYYLILAAIVTVILLIILIF</sequence>
<reference evidence="2 3" key="1">
    <citation type="submission" date="2018-06" db="EMBL/GenBank/DDBJ databases">
        <title>Draft genome sequence of hyperthermophilic methanogen Methanothermobacter tenebrarum sp. MCM-B 1447.</title>
        <authorList>
            <person name="Pore S.D."/>
            <person name="Dagar S."/>
            <person name="Dhakephalkar P.K."/>
        </authorList>
    </citation>
    <scope>NUCLEOTIDE SEQUENCE [LARGE SCALE GENOMIC DNA]</scope>
    <source>
        <strain evidence="2 3">MCM B 1447</strain>
    </source>
</reference>
<dbReference type="OrthoDB" id="70331at2157"/>
<protein>
    <submittedName>
        <fullName evidence="2">Uncharacterized protein</fullName>
    </submittedName>
</protein>
<dbReference type="AlphaFoldDB" id="A0A328PC85"/>
<keyword evidence="1" id="KW-0812">Transmembrane</keyword>
<keyword evidence="1" id="KW-0472">Membrane</keyword>
<accession>A0A328PC85</accession>
<evidence type="ECO:0000313" key="3">
    <source>
        <dbReference type="Proteomes" id="UP000249782"/>
    </source>
</evidence>